<evidence type="ECO:0000313" key="8">
    <source>
        <dbReference type="Proteomes" id="UP001153737"/>
    </source>
</evidence>
<keyword evidence="3 6" id="KW-1133">Transmembrane helix</keyword>
<keyword evidence="2 5" id="KW-0812">Transmembrane</keyword>
<dbReference type="EMBL" id="OU896716">
    <property type="protein sequence ID" value="CAH1117496.1"/>
    <property type="molecule type" value="Genomic_DNA"/>
</dbReference>
<dbReference type="GO" id="GO:0005886">
    <property type="term" value="C:plasma membrane"/>
    <property type="evidence" value="ECO:0007669"/>
    <property type="project" value="TreeGrafter"/>
</dbReference>
<dbReference type="PANTHER" id="PTHR19139:SF270">
    <property type="entry name" value="ENTOMOGLYCEROPORIN 1-RELATED"/>
    <property type="match status" value="1"/>
</dbReference>
<dbReference type="CDD" id="cd00333">
    <property type="entry name" value="MIP"/>
    <property type="match status" value="1"/>
</dbReference>
<sequence length="271" mass="28420">MGKRKLIQIGDTMTTKDRIILCAGEVAGTAVLVFIGCLGCVKGVTPGGVIPHEQISFSFGLAVMMSVQIFGHISGAHINPMVTTAAATLGHIPLIQVPIFFVGQILGSVLGYGLVQAATPSHYLGNVYRNVSGELVKTGLGVCSPSLSPLITPGQGLLVEFVLSAILALVCCGVWDSRNADKHDSVAIKFGLSVAVLAMSGGPYTGANMNPARSFGPALLNGDWDNHWIYWVGPIAAGLFAGLIYRLVFTKDEEPSSKETLPECVALNSKP</sequence>
<evidence type="ECO:0000256" key="4">
    <source>
        <dbReference type="ARBA" id="ARBA00023136"/>
    </source>
</evidence>
<feature type="transmembrane region" description="Helical" evidence="6">
    <location>
        <begin position="157"/>
        <end position="175"/>
    </location>
</feature>
<protein>
    <submittedName>
        <fullName evidence="7">Uncharacterized protein</fullName>
    </submittedName>
</protein>
<dbReference type="PANTHER" id="PTHR19139">
    <property type="entry name" value="AQUAPORIN TRANSPORTER"/>
    <property type="match status" value="1"/>
</dbReference>
<evidence type="ECO:0000313" key="7">
    <source>
        <dbReference type="EMBL" id="CAH1117496.1"/>
    </source>
</evidence>
<evidence type="ECO:0000256" key="3">
    <source>
        <dbReference type="ARBA" id="ARBA00022989"/>
    </source>
</evidence>
<dbReference type="Gene3D" id="1.20.1080.10">
    <property type="entry name" value="Glycerol uptake facilitator protein"/>
    <property type="match status" value="1"/>
</dbReference>
<gene>
    <name evidence="7" type="ORF">PHAECO_LOCUS1864</name>
</gene>
<dbReference type="InterPro" id="IPR000425">
    <property type="entry name" value="MIP"/>
</dbReference>
<dbReference type="InterPro" id="IPR023271">
    <property type="entry name" value="Aquaporin-like"/>
</dbReference>
<proteinExistence type="inferred from homology"/>
<feature type="transmembrane region" description="Helical" evidence="6">
    <location>
        <begin position="94"/>
        <end position="115"/>
    </location>
</feature>
<dbReference type="PRINTS" id="PR00783">
    <property type="entry name" value="MINTRINSICP"/>
</dbReference>
<feature type="transmembrane region" description="Helical" evidence="6">
    <location>
        <begin position="56"/>
        <end position="73"/>
    </location>
</feature>
<reference evidence="7" key="1">
    <citation type="submission" date="2022-01" db="EMBL/GenBank/DDBJ databases">
        <authorList>
            <person name="King R."/>
        </authorList>
    </citation>
    <scope>NUCLEOTIDE SEQUENCE</scope>
</reference>
<dbReference type="AlphaFoldDB" id="A0A9P0DGU6"/>
<accession>A0A9P0DGU6</accession>
<evidence type="ECO:0000256" key="2">
    <source>
        <dbReference type="ARBA" id="ARBA00022692"/>
    </source>
</evidence>
<evidence type="ECO:0000256" key="5">
    <source>
        <dbReference type="RuleBase" id="RU000477"/>
    </source>
</evidence>
<feature type="transmembrane region" description="Helical" evidence="6">
    <location>
        <begin position="227"/>
        <end position="248"/>
    </location>
</feature>
<evidence type="ECO:0000256" key="6">
    <source>
        <dbReference type="SAM" id="Phobius"/>
    </source>
</evidence>
<organism evidence="7 8">
    <name type="scientific">Phaedon cochleariae</name>
    <name type="common">Mustard beetle</name>
    <dbReference type="NCBI Taxonomy" id="80249"/>
    <lineage>
        <taxon>Eukaryota</taxon>
        <taxon>Metazoa</taxon>
        <taxon>Ecdysozoa</taxon>
        <taxon>Arthropoda</taxon>
        <taxon>Hexapoda</taxon>
        <taxon>Insecta</taxon>
        <taxon>Pterygota</taxon>
        <taxon>Neoptera</taxon>
        <taxon>Endopterygota</taxon>
        <taxon>Coleoptera</taxon>
        <taxon>Polyphaga</taxon>
        <taxon>Cucujiformia</taxon>
        <taxon>Chrysomeloidea</taxon>
        <taxon>Chrysomelidae</taxon>
        <taxon>Chrysomelinae</taxon>
        <taxon>Chrysomelini</taxon>
        <taxon>Phaedon</taxon>
    </lineage>
</organism>
<dbReference type="NCBIfam" id="TIGR00861">
    <property type="entry name" value="MIP"/>
    <property type="match status" value="1"/>
</dbReference>
<reference evidence="7" key="2">
    <citation type="submission" date="2022-10" db="EMBL/GenBank/DDBJ databases">
        <authorList>
            <consortium name="ENA_rothamsted_submissions"/>
            <consortium name="culmorum"/>
            <person name="King R."/>
        </authorList>
    </citation>
    <scope>NUCLEOTIDE SEQUENCE</scope>
</reference>
<comment type="similarity">
    <text evidence="5">Belongs to the MIP/aquaporin (TC 1.A.8) family.</text>
</comment>
<dbReference type="Proteomes" id="UP001153737">
    <property type="component" value="Chromosome 10"/>
</dbReference>
<name>A0A9P0DGU6_PHACE</name>
<feature type="transmembrane region" description="Helical" evidence="6">
    <location>
        <begin position="20"/>
        <end position="44"/>
    </location>
</feature>
<keyword evidence="4 6" id="KW-0472">Membrane</keyword>
<dbReference type="SUPFAM" id="SSF81338">
    <property type="entry name" value="Aquaporin-like"/>
    <property type="match status" value="1"/>
</dbReference>
<feature type="transmembrane region" description="Helical" evidence="6">
    <location>
        <begin position="187"/>
        <end position="207"/>
    </location>
</feature>
<dbReference type="Pfam" id="PF00230">
    <property type="entry name" value="MIP"/>
    <property type="match status" value="1"/>
</dbReference>
<keyword evidence="5" id="KW-0813">Transport</keyword>
<keyword evidence="8" id="KW-1185">Reference proteome</keyword>
<comment type="subcellular location">
    <subcellularLocation>
        <location evidence="1">Membrane</location>
        <topology evidence="1">Multi-pass membrane protein</topology>
    </subcellularLocation>
</comment>
<dbReference type="InterPro" id="IPR034294">
    <property type="entry name" value="Aquaporin_transptr"/>
</dbReference>
<evidence type="ECO:0000256" key="1">
    <source>
        <dbReference type="ARBA" id="ARBA00004141"/>
    </source>
</evidence>
<dbReference type="GO" id="GO:0015267">
    <property type="term" value="F:channel activity"/>
    <property type="evidence" value="ECO:0007669"/>
    <property type="project" value="InterPro"/>
</dbReference>